<keyword evidence="2" id="KW-1185">Reference proteome</keyword>
<dbReference type="Proteomes" id="UP000325395">
    <property type="component" value="Unassembled WGS sequence"/>
</dbReference>
<name>A0ABQ6VZ30_9EURO</name>
<sequence length="93" mass="10439">MCYCATVRQTAIPILASALILLIMITKDHQLSPILSISGMPPYDVSLEKNLARRRDSFINLPYNAAPQSPSPLLLYSHRNHNIMIHSFLLGHN</sequence>
<accession>A0ABQ6VZ30</accession>
<evidence type="ECO:0000313" key="2">
    <source>
        <dbReference type="Proteomes" id="UP000325395"/>
    </source>
</evidence>
<dbReference type="EMBL" id="ML736035">
    <property type="protein sequence ID" value="KAE8410159.1"/>
    <property type="molecule type" value="Genomic_DNA"/>
</dbReference>
<reference evidence="1 2" key="1">
    <citation type="submission" date="2019-04" db="EMBL/GenBank/DDBJ databases">
        <authorList>
            <consortium name="DOE Joint Genome Institute"/>
            <person name="Mondo S."/>
            <person name="Kjaerbolling I."/>
            <person name="Vesth T."/>
            <person name="Frisvad J.C."/>
            <person name="Nybo J.L."/>
            <person name="Theobald S."/>
            <person name="Kildgaard S."/>
            <person name="Isbrandt T."/>
            <person name="Kuo A."/>
            <person name="Sato A."/>
            <person name="Lyhne E.K."/>
            <person name="Kogle M.E."/>
            <person name="Wiebenga A."/>
            <person name="Kun R.S."/>
            <person name="Lubbers R.J."/>
            <person name="Makela M.R."/>
            <person name="Barry K."/>
            <person name="Chovatia M."/>
            <person name="Clum A."/>
            <person name="Daum C."/>
            <person name="Haridas S."/>
            <person name="He G."/>
            <person name="LaButti K."/>
            <person name="Lipzen A."/>
            <person name="Riley R."/>
            <person name="Salamov A."/>
            <person name="Simmons B.A."/>
            <person name="Magnuson J.K."/>
            <person name="Henrissat B."/>
            <person name="Mortensen U.H."/>
            <person name="Larsen T.O."/>
            <person name="Devries R.P."/>
            <person name="Grigoriev I.V."/>
            <person name="Machida M."/>
            <person name="Baker S.E."/>
            <person name="Andersen M.R."/>
            <person name="Cantor M.N."/>
            <person name="Hua S.X."/>
        </authorList>
    </citation>
    <scope>NUCLEOTIDE SEQUENCE [LARGE SCALE GENOMIC DNA]</scope>
    <source>
        <strain evidence="1 2">CBS 117616</strain>
    </source>
</reference>
<proteinExistence type="predicted"/>
<protein>
    <submittedName>
        <fullName evidence="1">Uncharacterized protein</fullName>
    </submittedName>
</protein>
<evidence type="ECO:0000313" key="1">
    <source>
        <dbReference type="EMBL" id="KAE8410159.1"/>
    </source>
</evidence>
<gene>
    <name evidence="1" type="ORF">BDV36DRAFT_278673</name>
</gene>
<organism evidence="1 2">
    <name type="scientific">Aspergillus pseudocaelatus</name>
    <dbReference type="NCBI Taxonomy" id="1825620"/>
    <lineage>
        <taxon>Eukaryota</taxon>
        <taxon>Fungi</taxon>
        <taxon>Dikarya</taxon>
        <taxon>Ascomycota</taxon>
        <taxon>Pezizomycotina</taxon>
        <taxon>Eurotiomycetes</taxon>
        <taxon>Eurotiomycetidae</taxon>
        <taxon>Eurotiales</taxon>
        <taxon>Aspergillaceae</taxon>
        <taxon>Aspergillus</taxon>
        <taxon>Aspergillus subgen. Circumdati</taxon>
    </lineage>
</organism>